<dbReference type="GO" id="GO:0016020">
    <property type="term" value="C:membrane"/>
    <property type="evidence" value="ECO:0007669"/>
    <property type="project" value="UniProtKB-SubCell"/>
</dbReference>
<dbReference type="Pfam" id="PF02932">
    <property type="entry name" value="Neur_chan_memb"/>
    <property type="match status" value="1"/>
</dbReference>
<dbReference type="InterPro" id="IPR006029">
    <property type="entry name" value="Neurotrans-gated_channel_TM"/>
</dbReference>
<evidence type="ECO:0000313" key="9">
    <source>
        <dbReference type="RefSeq" id="XP_022308979.1"/>
    </source>
</evidence>
<dbReference type="KEGG" id="cvn:111114795"/>
<gene>
    <name evidence="9" type="primary">LOC111114795</name>
</gene>
<keyword evidence="4 5" id="KW-0472">Membrane</keyword>
<feature type="domain" description="Neurotransmitter-gated ion-channel ligand-binding" evidence="6">
    <location>
        <begin position="35"/>
        <end position="236"/>
    </location>
</feature>
<dbReference type="InterPro" id="IPR036719">
    <property type="entry name" value="Neuro-gated_channel_TM_sf"/>
</dbReference>
<keyword evidence="2 5" id="KW-0812">Transmembrane</keyword>
<evidence type="ECO:0000256" key="3">
    <source>
        <dbReference type="ARBA" id="ARBA00022989"/>
    </source>
</evidence>
<dbReference type="CDD" id="cd19051">
    <property type="entry name" value="LGIC_TM_cation"/>
    <property type="match status" value="1"/>
</dbReference>
<dbReference type="OrthoDB" id="6123091at2759"/>
<name>A0A8B8C1L0_CRAVI</name>
<dbReference type="InterPro" id="IPR006201">
    <property type="entry name" value="Neur_channel"/>
</dbReference>
<keyword evidence="3 5" id="KW-1133">Transmembrane helix</keyword>
<comment type="subcellular location">
    <subcellularLocation>
        <location evidence="1">Membrane</location>
        <topology evidence="1">Multi-pass membrane protein</topology>
    </subcellularLocation>
</comment>
<feature type="transmembrane region" description="Helical" evidence="5">
    <location>
        <begin position="387"/>
        <end position="406"/>
    </location>
</feature>
<dbReference type="SUPFAM" id="SSF63712">
    <property type="entry name" value="Nicotinic receptor ligand binding domain-like"/>
    <property type="match status" value="1"/>
</dbReference>
<proteinExistence type="predicted"/>
<feature type="transmembrane region" description="Helical" evidence="5">
    <location>
        <begin position="267"/>
        <end position="285"/>
    </location>
</feature>
<accession>A0A8B8C1L0</accession>
<protein>
    <submittedName>
        <fullName evidence="9">Neuronal acetylcholine receptor subunit alpha-7-like</fullName>
    </submittedName>
</protein>
<keyword evidence="8" id="KW-1185">Reference proteome</keyword>
<dbReference type="Pfam" id="PF02931">
    <property type="entry name" value="Neur_chan_LBD"/>
    <property type="match status" value="1"/>
</dbReference>
<organism evidence="8 9">
    <name type="scientific">Crassostrea virginica</name>
    <name type="common">Eastern oyster</name>
    <dbReference type="NCBI Taxonomy" id="6565"/>
    <lineage>
        <taxon>Eukaryota</taxon>
        <taxon>Metazoa</taxon>
        <taxon>Spiralia</taxon>
        <taxon>Lophotrochozoa</taxon>
        <taxon>Mollusca</taxon>
        <taxon>Bivalvia</taxon>
        <taxon>Autobranchia</taxon>
        <taxon>Pteriomorphia</taxon>
        <taxon>Ostreida</taxon>
        <taxon>Ostreoidea</taxon>
        <taxon>Ostreidae</taxon>
        <taxon>Crassostrea</taxon>
    </lineage>
</organism>
<dbReference type="InterPro" id="IPR036734">
    <property type="entry name" value="Neur_chan_lig-bd_sf"/>
</dbReference>
<dbReference type="GO" id="GO:0005230">
    <property type="term" value="F:extracellular ligand-gated monoatomic ion channel activity"/>
    <property type="evidence" value="ECO:0007669"/>
    <property type="project" value="InterPro"/>
</dbReference>
<feature type="transmembrane region" description="Helical" evidence="5">
    <location>
        <begin position="237"/>
        <end position="260"/>
    </location>
</feature>
<evidence type="ECO:0000256" key="2">
    <source>
        <dbReference type="ARBA" id="ARBA00022692"/>
    </source>
</evidence>
<reference evidence="9" key="1">
    <citation type="submission" date="2025-08" db="UniProtKB">
        <authorList>
            <consortium name="RefSeq"/>
        </authorList>
    </citation>
    <scope>IDENTIFICATION</scope>
    <source>
        <tissue evidence="9">Whole sample</tissue>
    </source>
</reference>
<dbReference type="AlphaFoldDB" id="A0A8B8C1L0"/>
<dbReference type="SUPFAM" id="SSF90112">
    <property type="entry name" value="Neurotransmitter-gated ion-channel transmembrane pore"/>
    <property type="match status" value="1"/>
</dbReference>
<dbReference type="GeneID" id="111114795"/>
<sequence>MVPSITVEFLLASFILYTPSCNFFMVNAYTLTDEQNLHDSILTGYKANLRPGANRLTLLNVSLSFHIFFIKEFQENSGKFTVNGVFVMDWTDERLAWNSSAYNNMTKTIFPQKQIWIPNLVNINPYNDIFGLGSELMSVEVTNEGSCRWIPYQSFDVICDADVTNYPFDTQLCSLNFFMWGYKNDSVKLHFTSSVAGFSLYKEHGLWDVVNSNTFLKVSVHGYEEVVVGLWLQRRTAFYISSLIIPMFSISLLMGLVFLLPPESGERVGFITTVLLSYIVFLTIIQDKLPESSEPSLSIIGYILSICVLNGAITTALVILGLRLHNSSNDQPVPQFIRKIVSCKRKGTKVENSEDDKPIPFDAKSDSTDINEGDVTWTDVGNFFDKLCMIICTLEIIVLIIVYFYLVL</sequence>
<dbReference type="RefSeq" id="XP_022308979.1">
    <property type="nucleotide sequence ID" value="XM_022453271.1"/>
</dbReference>
<feature type="domain" description="Neurotransmitter-gated ion-channel transmembrane" evidence="7">
    <location>
        <begin position="243"/>
        <end position="345"/>
    </location>
</feature>
<dbReference type="Gene3D" id="2.70.170.10">
    <property type="entry name" value="Neurotransmitter-gated ion-channel ligand-binding domain"/>
    <property type="match status" value="1"/>
</dbReference>
<dbReference type="CDD" id="cd18989">
    <property type="entry name" value="LGIC_ECD_cation"/>
    <property type="match status" value="1"/>
</dbReference>
<feature type="transmembrane region" description="Helical" evidence="5">
    <location>
        <begin position="297"/>
        <end position="322"/>
    </location>
</feature>
<dbReference type="Gene3D" id="1.20.58.390">
    <property type="entry name" value="Neurotransmitter-gated ion-channel transmembrane domain"/>
    <property type="match status" value="1"/>
</dbReference>
<dbReference type="InterPro" id="IPR038050">
    <property type="entry name" value="Neuro_actylchol_rec"/>
</dbReference>
<dbReference type="Proteomes" id="UP000694844">
    <property type="component" value="Chromosome 9"/>
</dbReference>
<evidence type="ECO:0000313" key="8">
    <source>
        <dbReference type="Proteomes" id="UP000694844"/>
    </source>
</evidence>
<dbReference type="FunFam" id="2.70.170.10:FF:000028">
    <property type="entry name" value="AcetylCholine Receptor"/>
    <property type="match status" value="1"/>
</dbReference>
<evidence type="ECO:0000256" key="4">
    <source>
        <dbReference type="ARBA" id="ARBA00023136"/>
    </source>
</evidence>
<dbReference type="InterPro" id="IPR006202">
    <property type="entry name" value="Neur_chan_lig-bd"/>
</dbReference>
<dbReference type="PANTHER" id="PTHR18945">
    <property type="entry name" value="NEUROTRANSMITTER GATED ION CHANNEL"/>
    <property type="match status" value="1"/>
</dbReference>
<evidence type="ECO:0000259" key="6">
    <source>
        <dbReference type="Pfam" id="PF02931"/>
    </source>
</evidence>
<evidence type="ECO:0000256" key="1">
    <source>
        <dbReference type="ARBA" id="ARBA00004141"/>
    </source>
</evidence>
<dbReference type="GO" id="GO:0004888">
    <property type="term" value="F:transmembrane signaling receptor activity"/>
    <property type="evidence" value="ECO:0007669"/>
    <property type="project" value="InterPro"/>
</dbReference>
<evidence type="ECO:0000256" key="5">
    <source>
        <dbReference type="SAM" id="Phobius"/>
    </source>
</evidence>
<evidence type="ECO:0000259" key="7">
    <source>
        <dbReference type="Pfam" id="PF02932"/>
    </source>
</evidence>
<dbReference type="PRINTS" id="PR00252">
    <property type="entry name" value="NRIONCHANNEL"/>
</dbReference>